<evidence type="ECO:0000256" key="1">
    <source>
        <dbReference type="ARBA" id="ARBA00004123"/>
    </source>
</evidence>
<accession>A0A4Y2TT46</accession>
<dbReference type="PROSITE" id="PS51253">
    <property type="entry name" value="HTH_CENPB"/>
    <property type="match status" value="1"/>
</dbReference>
<reference evidence="5 6" key="1">
    <citation type="journal article" date="2019" name="Sci. Rep.">
        <title>Orb-weaving spider Araneus ventricosus genome elucidates the spidroin gene catalogue.</title>
        <authorList>
            <person name="Kono N."/>
            <person name="Nakamura H."/>
            <person name="Ohtoshi R."/>
            <person name="Moran D.A.P."/>
            <person name="Shinohara A."/>
            <person name="Yoshida Y."/>
            <person name="Fujiwara M."/>
            <person name="Mori M."/>
            <person name="Tomita M."/>
            <person name="Arakawa K."/>
        </authorList>
    </citation>
    <scope>NUCLEOTIDE SEQUENCE [LARGE SCALE GENOMIC DNA]</scope>
</reference>
<keyword evidence="6" id="KW-1185">Reference proteome</keyword>
<evidence type="ECO:0000313" key="5">
    <source>
        <dbReference type="EMBL" id="GBO03698.1"/>
    </source>
</evidence>
<feature type="domain" description="HTH CENPB-type" evidence="4">
    <location>
        <begin position="62"/>
        <end position="130"/>
    </location>
</feature>
<sequence length="147" mass="16694">MERKVILELRLNALKRIDNGESLKSIALSFGVGKSIVSDWKKKSKEIQSFCSKLETKGVFESRSTLKKPKLEKLDDTLLLWFNQERANGKPIIKEKAVLLHKKMGGNEDIQASEGWLNRWKKRHGIHVLSICGGKLSSDPEEATKCF</sequence>
<dbReference type="InterPro" id="IPR036388">
    <property type="entry name" value="WH-like_DNA-bd_sf"/>
</dbReference>
<dbReference type="GO" id="GO:0005634">
    <property type="term" value="C:nucleus"/>
    <property type="evidence" value="ECO:0007669"/>
    <property type="project" value="UniProtKB-SubCell"/>
</dbReference>
<keyword evidence="2" id="KW-0238">DNA-binding</keyword>
<evidence type="ECO:0000259" key="4">
    <source>
        <dbReference type="PROSITE" id="PS51253"/>
    </source>
</evidence>
<dbReference type="OrthoDB" id="5919228at2759"/>
<keyword evidence="3" id="KW-0539">Nucleus</keyword>
<dbReference type="SUPFAM" id="SSF46689">
    <property type="entry name" value="Homeodomain-like"/>
    <property type="match status" value="2"/>
</dbReference>
<dbReference type="Pfam" id="PF04218">
    <property type="entry name" value="CENP-B_N"/>
    <property type="match status" value="1"/>
</dbReference>
<dbReference type="Gene3D" id="1.10.10.10">
    <property type="entry name" value="Winged helix-like DNA-binding domain superfamily/Winged helix DNA-binding domain"/>
    <property type="match status" value="1"/>
</dbReference>
<dbReference type="Pfam" id="PF03221">
    <property type="entry name" value="HTH_Tnp_Tc5"/>
    <property type="match status" value="1"/>
</dbReference>
<name>A0A4Y2TT46_ARAVE</name>
<dbReference type="AlphaFoldDB" id="A0A4Y2TT46"/>
<organism evidence="5 6">
    <name type="scientific">Araneus ventricosus</name>
    <name type="common">Orbweaver spider</name>
    <name type="synonym">Epeira ventricosa</name>
    <dbReference type="NCBI Taxonomy" id="182803"/>
    <lineage>
        <taxon>Eukaryota</taxon>
        <taxon>Metazoa</taxon>
        <taxon>Ecdysozoa</taxon>
        <taxon>Arthropoda</taxon>
        <taxon>Chelicerata</taxon>
        <taxon>Arachnida</taxon>
        <taxon>Araneae</taxon>
        <taxon>Araneomorphae</taxon>
        <taxon>Entelegynae</taxon>
        <taxon>Araneoidea</taxon>
        <taxon>Araneidae</taxon>
        <taxon>Araneus</taxon>
    </lineage>
</organism>
<protein>
    <submittedName>
        <fullName evidence="5">Jerky-like</fullName>
    </submittedName>
</protein>
<dbReference type="InterPro" id="IPR007889">
    <property type="entry name" value="HTH_Psq"/>
</dbReference>
<dbReference type="Proteomes" id="UP000499080">
    <property type="component" value="Unassembled WGS sequence"/>
</dbReference>
<dbReference type="GO" id="GO:0003677">
    <property type="term" value="F:DNA binding"/>
    <property type="evidence" value="ECO:0007669"/>
    <property type="project" value="UniProtKB-KW"/>
</dbReference>
<dbReference type="Gene3D" id="1.10.10.60">
    <property type="entry name" value="Homeodomain-like"/>
    <property type="match status" value="1"/>
</dbReference>
<comment type="caution">
    <text evidence="5">The sequence shown here is derived from an EMBL/GenBank/DDBJ whole genome shotgun (WGS) entry which is preliminary data.</text>
</comment>
<proteinExistence type="predicted"/>
<comment type="subcellular location">
    <subcellularLocation>
        <location evidence="1">Nucleus</location>
    </subcellularLocation>
</comment>
<dbReference type="PANTHER" id="PTHR19303">
    <property type="entry name" value="TRANSPOSON"/>
    <property type="match status" value="1"/>
</dbReference>
<dbReference type="PANTHER" id="PTHR19303:SF16">
    <property type="entry name" value="JERKY PROTEIN HOMOLOG-LIKE"/>
    <property type="match status" value="1"/>
</dbReference>
<dbReference type="InterPro" id="IPR009057">
    <property type="entry name" value="Homeodomain-like_sf"/>
</dbReference>
<evidence type="ECO:0000256" key="3">
    <source>
        <dbReference type="ARBA" id="ARBA00023242"/>
    </source>
</evidence>
<evidence type="ECO:0000313" key="6">
    <source>
        <dbReference type="Proteomes" id="UP000499080"/>
    </source>
</evidence>
<dbReference type="InterPro" id="IPR050863">
    <property type="entry name" value="CenT-Element_Derived"/>
</dbReference>
<dbReference type="EMBL" id="BGPR01030917">
    <property type="protein sequence ID" value="GBO03698.1"/>
    <property type="molecule type" value="Genomic_DNA"/>
</dbReference>
<dbReference type="SMART" id="SM00674">
    <property type="entry name" value="CENPB"/>
    <property type="match status" value="1"/>
</dbReference>
<evidence type="ECO:0000256" key="2">
    <source>
        <dbReference type="ARBA" id="ARBA00023125"/>
    </source>
</evidence>
<dbReference type="InterPro" id="IPR006600">
    <property type="entry name" value="HTH_CenpB_DNA-bd_dom"/>
</dbReference>
<gene>
    <name evidence="5" type="primary">Jrkl_16</name>
    <name evidence="5" type="ORF">AVEN_245148_1</name>
</gene>